<keyword evidence="4" id="KW-0812">Transmembrane</keyword>
<evidence type="ECO:0000256" key="4">
    <source>
        <dbReference type="SAM" id="Phobius"/>
    </source>
</evidence>
<dbReference type="Proteomes" id="UP001500467">
    <property type="component" value="Unassembled WGS sequence"/>
</dbReference>
<feature type="compositionally biased region" description="Acidic residues" evidence="3">
    <location>
        <begin position="58"/>
        <end position="87"/>
    </location>
</feature>
<accession>A0ABN1VDW1</accession>
<feature type="region of interest" description="Disordered" evidence="3">
    <location>
        <begin position="1"/>
        <end position="95"/>
    </location>
</feature>
<dbReference type="EMBL" id="BAAALM010000008">
    <property type="protein sequence ID" value="GAA1207083.1"/>
    <property type="molecule type" value="Genomic_DNA"/>
</dbReference>
<comment type="subcellular location">
    <subcellularLocation>
        <location evidence="1">Membrane</location>
    </subcellularLocation>
</comment>
<evidence type="ECO:0000256" key="1">
    <source>
        <dbReference type="ARBA" id="ARBA00004370"/>
    </source>
</evidence>
<feature type="region of interest" description="Disordered" evidence="3">
    <location>
        <begin position="245"/>
        <end position="268"/>
    </location>
</feature>
<evidence type="ECO:0008006" key="7">
    <source>
        <dbReference type="Google" id="ProtNLM"/>
    </source>
</evidence>
<organism evidence="5 6">
    <name type="scientific">Prauserella alba</name>
    <dbReference type="NCBI Taxonomy" id="176898"/>
    <lineage>
        <taxon>Bacteria</taxon>
        <taxon>Bacillati</taxon>
        <taxon>Actinomycetota</taxon>
        <taxon>Actinomycetes</taxon>
        <taxon>Pseudonocardiales</taxon>
        <taxon>Pseudonocardiaceae</taxon>
        <taxon>Prauserella</taxon>
    </lineage>
</organism>
<sequence length="268" mass="27774">MNSDEPEKARATGEAEDGTGPPGTDVPGAADGDGADTVASPDAERPAADTEDGRTVDGDETEGDDPDTDADSADETDESAADGEAADGEAGPGRSAPPRWAVLGAAAFATAALVVAAVFGVWWLVSATGDDAEVAAQRQDVTRVAGQAVTAFTELDHTKLDEYFSRQKELSTGELANQIKQAEKTYREAITKAKSKVTTTVHDVAVSELNEREGKASAIVAASADIKRGDQEGMKTMRLEVQLSRDGQDGPWKVSQIGDVPVTGGGQQ</sequence>
<proteinExistence type="predicted"/>
<comment type="caution">
    <text evidence="5">The sequence shown here is derived from an EMBL/GenBank/DDBJ whole genome shotgun (WGS) entry which is preliminary data.</text>
</comment>
<evidence type="ECO:0000313" key="6">
    <source>
        <dbReference type="Proteomes" id="UP001500467"/>
    </source>
</evidence>
<dbReference type="PANTHER" id="PTHR37042">
    <property type="entry name" value="OUTER MEMBRANE PROTEIN RV1973"/>
    <property type="match status" value="1"/>
</dbReference>
<keyword evidence="6" id="KW-1185">Reference proteome</keyword>
<evidence type="ECO:0000256" key="3">
    <source>
        <dbReference type="SAM" id="MobiDB-lite"/>
    </source>
</evidence>
<gene>
    <name evidence="5" type="ORF">GCM10009675_28020</name>
</gene>
<protein>
    <recommendedName>
        <fullName evidence="7">Mce-associated membrane protein</fullName>
    </recommendedName>
</protein>
<name>A0ABN1VDW1_9PSEU</name>
<evidence type="ECO:0000313" key="5">
    <source>
        <dbReference type="EMBL" id="GAA1207083.1"/>
    </source>
</evidence>
<dbReference type="RefSeq" id="WP_253858650.1">
    <property type="nucleotide sequence ID" value="NZ_BAAALM010000008.1"/>
</dbReference>
<keyword evidence="4" id="KW-1133">Transmembrane helix</keyword>
<evidence type="ECO:0000256" key="2">
    <source>
        <dbReference type="ARBA" id="ARBA00023136"/>
    </source>
</evidence>
<feature type="transmembrane region" description="Helical" evidence="4">
    <location>
        <begin position="100"/>
        <end position="125"/>
    </location>
</feature>
<dbReference type="PANTHER" id="PTHR37042:SF4">
    <property type="entry name" value="OUTER MEMBRANE PROTEIN RV1973"/>
    <property type="match status" value="1"/>
</dbReference>
<feature type="compositionally biased region" description="Low complexity" evidence="3">
    <location>
        <begin position="18"/>
        <end position="39"/>
    </location>
</feature>
<keyword evidence="2 4" id="KW-0472">Membrane</keyword>
<reference evidence="5 6" key="1">
    <citation type="journal article" date="2019" name="Int. J. Syst. Evol. Microbiol.">
        <title>The Global Catalogue of Microorganisms (GCM) 10K type strain sequencing project: providing services to taxonomists for standard genome sequencing and annotation.</title>
        <authorList>
            <consortium name="The Broad Institute Genomics Platform"/>
            <consortium name="The Broad Institute Genome Sequencing Center for Infectious Disease"/>
            <person name="Wu L."/>
            <person name="Ma J."/>
        </authorList>
    </citation>
    <scope>NUCLEOTIDE SEQUENCE [LARGE SCALE GENOMIC DNA]</scope>
    <source>
        <strain evidence="5 6">JCM 13022</strain>
    </source>
</reference>
<feature type="compositionally biased region" description="Basic and acidic residues" evidence="3">
    <location>
        <begin position="42"/>
        <end position="57"/>
    </location>
</feature>
<feature type="compositionally biased region" description="Basic and acidic residues" evidence="3">
    <location>
        <begin position="1"/>
        <end position="13"/>
    </location>
</feature>